<dbReference type="Pfam" id="PF16370">
    <property type="entry name" value="MetallophosC"/>
    <property type="match status" value="1"/>
</dbReference>
<dbReference type="AlphaFoldDB" id="A0A4U1C8G3"/>
<dbReference type="InterPro" id="IPR032288">
    <property type="entry name" value="Metallophos_C"/>
</dbReference>
<protein>
    <submittedName>
        <fullName evidence="4">Metallophosphoesterase</fullName>
    </submittedName>
</protein>
<feature type="chain" id="PRO_5020869814" evidence="1">
    <location>
        <begin position="26"/>
        <end position="492"/>
    </location>
</feature>
<dbReference type="OrthoDB" id="1776264at2"/>
<dbReference type="InterPro" id="IPR032285">
    <property type="entry name" value="Metallophos_N"/>
</dbReference>
<name>A0A4U1C8G3_9SPHI</name>
<dbReference type="RefSeq" id="WP_136824923.1">
    <property type="nucleotide sequence ID" value="NZ_SWBP01000001.1"/>
</dbReference>
<dbReference type="InterPro" id="IPR051918">
    <property type="entry name" value="STPP_CPPED1"/>
</dbReference>
<dbReference type="SUPFAM" id="SSF56300">
    <property type="entry name" value="Metallo-dependent phosphatases"/>
    <property type="match status" value="1"/>
</dbReference>
<feature type="signal peptide" evidence="1">
    <location>
        <begin position="1"/>
        <end position="25"/>
    </location>
</feature>
<evidence type="ECO:0000313" key="4">
    <source>
        <dbReference type="EMBL" id="TKC00717.1"/>
    </source>
</evidence>
<evidence type="ECO:0000259" key="3">
    <source>
        <dbReference type="Pfam" id="PF16371"/>
    </source>
</evidence>
<feature type="domain" description="Calcineurin-like phosphoesterase N-terminal" evidence="3">
    <location>
        <begin position="41"/>
        <end position="117"/>
    </location>
</feature>
<evidence type="ECO:0000256" key="1">
    <source>
        <dbReference type="SAM" id="SignalP"/>
    </source>
</evidence>
<evidence type="ECO:0000313" key="5">
    <source>
        <dbReference type="Proteomes" id="UP000308181"/>
    </source>
</evidence>
<accession>A0A4U1C8G3</accession>
<dbReference type="PANTHER" id="PTHR43143">
    <property type="entry name" value="METALLOPHOSPHOESTERASE, CALCINEURIN SUPERFAMILY"/>
    <property type="match status" value="1"/>
</dbReference>
<dbReference type="Pfam" id="PF16371">
    <property type="entry name" value="MetallophosN"/>
    <property type="match status" value="1"/>
</dbReference>
<dbReference type="InterPro" id="IPR029052">
    <property type="entry name" value="Metallo-depent_PP-like"/>
</dbReference>
<dbReference type="PANTHER" id="PTHR43143:SF1">
    <property type="entry name" value="SERINE_THREONINE-PROTEIN PHOSPHATASE CPPED1"/>
    <property type="match status" value="1"/>
</dbReference>
<proteinExistence type="predicted"/>
<comment type="caution">
    <text evidence="4">The sequence shown here is derived from an EMBL/GenBank/DDBJ whole genome shotgun (WGS) entry which is preliminary data.</text>
</comment>
<dbReference type="Gene3D" id="3.60.21.10">
    <property type="match status" value="1"/>
</dbReference>
<reference evidence="4 5" key="1">
    <citation type="submission" date="2019-04" db="EMBL/GenBank/DDBJ databases">
        <title>Pedobacter sp. AR-3-17 sp. nov., isolated from Arctic soil.</title>
        <authorList>
            <person name="Dahal R.H."/>
            <person name="Kim D.-U."/>
        </authorList>
    </citation>
    <scope>NUCLEOTIDE SEQUENCE [LARGE SCALE GENOMIC DNA]</scope>
    <source>
        <strain evidence="4 5">AR-3-17</strain>
    </source>
</reference>
<gene>
    <name evidence="4" type="ORF">FA046_03300</name>
</gene>
<dbReference type="EMBL" id="SWBP01000001">
    <property type="protein sequence ID" value="TKC00717.1"/>
    <property type="molecule type" value="Genomic_DNA"/>
</dbReference>
<keyword evidence="1" id="KW-0732">Signal</keyword>
<keyword evidence="5" id="KW-1185">Reference proteome</keyword>
<sequence length="492" mass="55224">MFRREFLKSLSLLGAGLTVSGFVSAASKNKTSLLIQTKLTGTITAGGKGLAAVAVTDGYTVFVTDKEGKYDFFAHPKAKFVYFSIPSGYKIPHQNSISQFYSAININQVNHSANFSLEKNADNDEKHGFVVWADTQIQTKRDAELLLANAAPDLKKLTNNYPSNYLHGIGCGDLVWDNFDLFPDYKSAISLSGLPFFNVIGNHDMDLNARSDEGSTQTFESHFGPTYYSFNRGKIHYVVLDDVFFVGTDKKYIGYLTENQLSWLEQDLKLVKEGSTLVVSLHIPTYTNQHKRDKEPEEMGGTVTNRKRLYDILKNYQVHIMSGHTHFNEVIIDKNITEHIHGTVCGAWWTGQICGDGTPNGYGVYEVDGDKISWYYKATGKEKDHQMRIYAAGKQKDYPNEVCINIWNFDKNWKINCLADGVAIGTPVQKTALDPLATESLLGKDLPSIRGWVEPKLTDHLFFITVPDKTRLFIVKATDGFGNNYSESIFFN</sequence>
<feature type="domain" description="Calcineurin-like phosphoesterase C-terminal" evidence="2">
    <location>
        <begin position="338"/>
        <end position="485"/>
    </location>
</feature>
<dbReference type="Proteomes" id="UP000308181">
    <property type="component" value="Unassembled WGS sequence"/>
</dbReference>
<organism evidence="4 5">
    <name type="scientific">Pedobacter cryophilus</name>
    <dbReference type="NCBI Taxonomy" id="2571271"/>
    <lineage>
        <taxon>Bacteria</taxon>
        <taxon>Pseudomonadati</taxon>
        <taxon>Bacteroidota</taxon>
        <taxon>Sphingobacteriia</taxon>
        <taxon>Sphingobacteriales</taxon>
        <taxon>Sphingobacteriaceae</taxon>
        <taxon>Pedobacter</taxon>
    </lineage>
</organism>
<evidence type="ECO:0000259" key="2">
    <source>
        <dbReference type="Pfam" id="PF16370"/>
    </source>
</evidence>